<accession>A0A5C6CJN7</accession>
<protein>
    <submittedName>
        <fullName evidence="1">Uncharacterized protein</fullName>
    </submittedName>
</protein>
<dbReference type="EMBL" id="SJPT01000003">
    <property type="protein sequence ID" value="TWU24315.1"/>
    <property type="molecule type" value="Genomic_DNA"/>
</dbReference>
<dbReference type="AlphaFoldDB" id="A0A5C6CJN7"/>
<name>A0A5C6CJN7_9BACT</name>
<proteinExistence type="predicted"/>
<organism evidence="1 2">
    <name type="scientific">Novipirellula galeiformis</name>
    <dbReference type="NCBI Taxonomy" id="2528004"/>
    <lineage>
        <taxon>Bacteria</taxon>
        <taxon>Pseudomonadati</taxon>
        <taxon>Planctomycetota</taxon>
        <taxon>Planctomycetia</taxon>
        <taxon>Pirellulales</taxon>
        <taxon>Pirellulaceae</taxon>
        <taxon>Novipirellula</taxon>
    </lineage>
</organism>
<evidence type="ECO:0000313" key="2">
    <source>
        <dbReference type="Proteomes" id="UP000316304"/>
    </source>
</evidence>
<comment type="caution">
    <text evidence="1">The sequence shown here is derived from an EMBL/GenBank/DDBJ whole genome shotgun (WGS) entry which is preliminary data.</text>
</comment>
<gene>
    <name evidence="1" type="ORF">Pla52o_22420</name>
</gene>
<dbReference type="Proteomes" id="UP000316304">
    <property type="component" value="Unassembled WGS sequence"/>
</dbReference>
<keyword evidence="2" id="KW-1185">Reference proteome</keyword>
<reference evidence="1 2" key="1">
    <citation type="submission" date="2019-02" db="EMBL/GenBank/DDBJ databases">
        <title>Deep-cultivation of Planctomycetes and their phenomic and genomic characterization uncovers novel biology.</title>
        <authorList>
            <person name="Wiegand S."/>
            <person name="Jogler M."/>
            <person name="Boedeker C."/>
            <person name="Pinto D."/>
            <person name="Vollmers J."/>
            <person name="Rivas-Marin E."/>
            <person name="Kohn T."/>
            <person name="Peeters S.H."/>
            <person name="Heuer A."/>
            <person name="Rast P."/>
            <person name="Oberbeckmann S."/>
            <person name="Bunk B."/>
            <person name="Jeske O."/>
            <person name="Meyerdierks A."/>
            <person name="Storesund J.E."/>
            <person name="Kallscheuer N."/>
            <person name="Luecker S."/>
            <person name="Lage O.M."/>
            <person name="Pohl T."/>
            <person name="Merkel B.J."/>
            <person name="Hornburger P."/>
            <person name="Mueller R.-W."/>
            <person name="Bruemmer F."/>
            <person name="Labrenz M."/>
            <person name="Spormann A.M."/>
            <person name="Op Den Camp H."/>
            <person name="Overmann J."/>
            <person name="Amann R."/>
            <person name="Jetten M.S.M."/>
            <person name="Mascher T."/>
            <person name="Medema M.H."/>
            <person name="Devos D.P."/>
            <person name="Kaster A.-K."/>
            <person name="Ovreas L."/>
            <person name="Rohde M."/>
            <person name="Galperin M.Y."/>
            <person name="Jogler C."/>
        </authorList>
    </citation>
    <scope>NUCLEOTIDE SEQUENCE [LARGE SCALE GENOMIC DNA]</scope>
    <source>
        <strain evidence="1 2">Pla52o</strain>
    </source>
</reference>
<sequence>MRVGIIRSLGFQPGFAGPRIGSLGYGMPRRGSSQGKTVDQRDPYTVSEKLFAAALRCHNTGQCLSKVSQSGALAPRRIGSSAHGRKRSLRERRLVRTLKSDHTTEHLTDRLVSLIGKVDIGTGLEGLRGDGRPLGAKVVTALRSHMRIRIGMQRHLSASHADGLSIV</sequence>
<evidence type="ECO:0000313" key="1">
    <source>
        <dbReference type="EMBL" id="TWU24315.1"/>
    </source>
</evidence>